<evidence type="ECO:0000256" key="2">
    <source>
        <dbReference type="PIRNR" id="PIRNR000446"/>
    </source>
</evidence>
<dbReference type="EMBL" id="LYDR01000005">
    <property type="protein sequence ID" value="ODA36676.1"/>
    <property type="molecule type" value="Genomic_DNA"/>
</dbReference>
<dbReference type="SUPFAM" id="SSF52151">
    <property type="entry name" value="FabD/lysophospholipase-like"/>
    <property type="match status" value="1"/>
</dbReference>
<dbReference type="InterPro" id="IPR052760">
    <property type="entry name" value="Mitochondrial_malonyltrans"/>
</dbReference>
<evidence type="ECO:0000259" key="4">
    <source>
        <dbReference type="SMART" id="SM00827"/>
    </source>
</evidence>
<sequence length="304" mass="31885">MAKVAFLFPGQGAQHLGMGVGLCAKYPAARALFDQAREILGFDLLEICEKGPQEQLDSTVISQPALFVASLAALESLKIEQPALVESCVASAGLSLGEYTALVFAGAMTFEEGLKVVAVRGRAMQAAADATPSGMVSALLLEPAQVEQVVAESQDAGKIWIANYLCPGNTVLSGEKAACAKAAERIEAAGGRPIPLAVAGAFHTPLMASACAELAQAIGAVNLKSPRIPVISNVDATAHFEPEELKSLLIKQVTEPVQWESSVRKLLAEGVETFYEIGPGKVLKGLLKRIDRKANCETVNDSVS</sequence>
<dbReference type="GO" id="GO:0004314">
    <property type="term" value="F:[acyl-carrier-protein] S-malonyltransferase activity"/>
    <property type="evidence" value="ECO:0007669"/>
    <property type="project" value="UniProtKB-EC"/>
</dbReference>
<dbReference type="InterPro" id="IPR001227">
    <property type="entry name" value="Ac_transferase_dom_sf"/>
</dbReference>
<keyword evidence="2" id="KW-0012">Acyltransferase</keyword>
<evidence type="ECO:0000313" key="5">
    <source>
        <dbReference type="EMBL" id="ODA36676.1"/>
    </source>
</evidence>
<dbReference type="OrthoDB" id="9805460at2"/>
<gene>
    <name evidence="5" type="ORF">A6X21_15680</name>
</gene>
<dbReference type="EC" id="2.3.1.39" evidence="2"/>
<keyword evidence="2" id="KW-0808">Transferase</keyword>
<feature type="domain" description="Malonyl-CoA:ACP transacylase (MAT)" evidence="4">
    <location>
        <begin position="7"/>
        <end position="298"/>
    </location>
</feature>
<dbReference type="Gene3D" id="3.40.366.10">
    <property type="entry name" value="Malonyl-Coenzyme A Acyl Carrier Protein, domain 2"/>
    <property type="match status" value="1"/>
</dbReference>
<comment type="similarity">
    <text evidence="2">Belongs to the fabD family.</text>
</comment>
<dbReference type="InterPro" id="IPR004410">
    <property type="entry name" value="Malonyl_CoA-ACP_transAc_FabD"/>
</dbReference>
<accession>A0A1C3ETU5</accession>
<dbReference type="AlphaFoldDB" id="A0A1C3ETU5"/>
<feature type="active site" evidence="3">
    <location>
        <position position="203"/>
    </location>
</feature>
<dbReference type="PANTHER" id="PTHR47170:SF2">
    <property type="entry name" value="MALONYL-COA:ACP TRANSACYLASE (MAT) DOMAIN-CONTAINING PROTEIN"/>
    <property type="match status" value="1"/>
</dbReference>
<dbReference type="SMART" id="SM00827">
    <property type="entry name" value="PKS_AT"/>
    <property type="match status" value="1"/>
</dbReference>
<evidence type="ECO:0000256" key="3">
    <source>
        <dbReference type="PIRSR" id="PIRSR000446-1"/>
    </source>
</evidence>
<dbReference type="STRING" id="1841610.A6X21_15680"/>
<dbReference type="InterPro" id="IPR016036">
    <property type="entry name" value="Malonyl_transacylase_ACP-bd"/>
</dbReference>
<comment type="catalytic activity">
    <reaction evidence="2">
        <text>holo-[ACP] + malonyl-CoA = malonyl-[ACP] + CoA</text>
        <dbReference type="Rhea" id="RHEA:41792"/>
        <dbReference type="Rhea" id="RHEA-COMP:9623"/>
        <dbReference type="Rhea" id="RHEA-COMP:9685"/>
        <dbReference type="ChEBI" id="CHEBI:57287"/>
        <dbReference type="ChEBI" id="CHEBI:57384"/>
        <dbReference type="ChEBI" id="CHEBI:64479"/>
        <dbReference type="ChEBI" id="CHEBI:78449"/>
        <dbReference type="EC" id="2.3.1.39"/>
    </reaction>
</comment>
<protein>
    <recommendedName>
        <fullName evidence="1 2">Malonyl CoA-acyl carrier protein transacylase</fullName>
        <ecNumber evidence="2">2.3.1.39</ecNumber>
    </recommendedName>
</protein>
<dbReference type="SUPFAM" id="SSF55048">
    <property type="entry name" value="Probable ACP-binding domain of malonyl-CoA ACP transacylase"/>
    <property type="match status" value="1"/>
</dbReference>
<dbReference type="NCBIfam" id="TIGR00128">
    <property type="entry name" value="fabD"/>
    <property type="match status" value="1"/>
</dbReference>
<dbReference type="Pfam" id="PF00698">
    <property type="entry name" value="Acyl_transf_1"/>
    <property type="match status" value="1"/>
</dbReference>
<feature type="active site" evidence="3">
    <location>
        <position position="95"/>
    </location>
</feature>
<dbReference type="Proteomes" id="UP000094828">
    <property type="component" value="Unassembled WGS sequence"/>
</dbReference>
<keyword evidence="6" id="KW-1185">Reference proteome</keyword>
<proteinExistence type="inferred from homology"/>
<evidence type="ECO:0000256" key="1">
    <source>
        <dbReference type="ARBA" id="ARBA00018953"/>
    </source>
</evidence>
<dbReference type="InterPro" id="IPR016035">
    <property type="entry name" value="Acyl_Trfase/lysoPLipase"/>
</dbReference>
<name>A0A1C3ETU5_9PLAN</name>
<comment type="caution">
    <text evidence="5">The sequence shown here is derived from an EMBL/GenBank/DDBJ whole genome shotgun (WGS) entry which is preliminary data.</text>
</comment>
<dbReference type="RefSeq" id="WP_068845345.1">
    <property type="nucleotide sequence ID" value="NZ_LYDR01000005.1"/>
</dbReference>
<evidence type="ECO:0000313" key="6">
    <source>
        <dbReference type="Proteomes" id="UP000094828"/>
    </source>
</evidence>
<dbReference type="PIRSF" id="PIRSF000446">
    <property type="entry name" value="Mct"/>
    <property type="match status" value="1"/>
</dbReference>
<reference evidence="5 6" key="1">
    <citation type="submission" date="2016-05" db="EMBL/GenBank/DDBJ databases">
        <title>Genomic and physiological characterization of Planctopirus sp. isolated from fresh water lake.</title>
        <authorList>
            <person name="Subhash Y."/>
            <person name="Ramana C."/>
        </authorList>
    </citation>
    <scope>NUCLEOTIDE SEQUENCE [LARGE SCALE GENOMIC DNA]</scope>
    <source>
        <strain evidence="5 6">JC280</strain>
    </source>
</reference>
<organism evidence="5 6">
    <name type="scientific">Planctopirus hydrillae</name>
    <dbReference type="NCBI Taxonomy" id="1841610"/>
    <lineage>
        <taxon>Bacteria</taxon>
        <taxon>Pseudomonadati</taxon>
        <taxon>Planctomycetota</taxon>
        <taxon>Planctomycetia</taxon>
        <taxon>Planctomycetales</taxon>
        <taxon>Planctomycetaceae</taxon>
        <taxon>Planctopirus</taxon>
    </lineage>
</organism>
<dbReference type="PANTHER" id="PTHR47170">
    <property type="entry name" value="MALONYL-COA ACP TRANSACYLASE, ACP-BINDING"/>
    <property type="match status" value="1"/>
</dbReference>
<dbReference type="InterPro" id="IPR024925">
    <property type="entry name" value="Malonyl_CoA-ACP_transAc"/>
</dbReference>
<dbReference type="Gene3D" id="3.30.70.250">
    <property type="entry name" value="Malonyl-CoA ACP transacylase, ACP-binding"/>
    <property type="match status" value="1"/>
</dbReference>
<dbReference type="InterPro" id="IPR014043">
    <property type="entry name" value="Acyl_transferase_dom"/>
</dbReference>